<protein>
    <submittedName>
        <fullName evidence="1">Uncharacterized protein</fullName>
    </submittedName>
</protein>
<keyword evidence="2" id="KW-1185">Reference proteome</keyword>
<dbReference type="Proteomes" id="UP000799441">
    <property type="component" value="Unassembled WGS sequence"/>
</dbReference>
<organism evidence="1 2">
    <name type="scientific">Polychaeton citri CBS 116435</name>
    <dbReference type="NCBI Taxonomy" id="1314669"/>
    <lineage>
        <taxon>Eukaryota</taxon>
        <taxon>Fungi</taxon>
        <taxon>Dikarya</taxon>
        <taxon>Ascomycota</taxon>
        <taxon>Pezizomycotina</taxon>
        <taxon>Dothideomycetes</taxon>
        <taxon>Dothideomycetidae</taxon>
        <taxon>Capnodiales</taxon>
        <taxon>Capnodiaceae</taxon>
        <taxon>Polychaeton</taxon>
    </lineage>
</organism>
<comment type="caution">
    <text evidence="1">The sequence shown here is derived from an EMBL/GenBank/DDBJ whole genome shotgun (WGS) entry which is preliminary data.</text>
</comment>
<gene>
    <name evidence="1" type="ORF">K431DRAFT_165939</name>
</gene>
<dbReference type="EMBL" id="MU003773">
    <property type="protein sequence ID" value="KAF2724129.1"/>
    <property type="molecule type" value="Genomic_DNA"/>
</dbReference>
<dbReference type="AlphaFoldDB" id="A0A9P4QFX9"/>
<evidence type="ECO:0000313" key="1">
    <source>
        <dbReference type="EMBL" id="KAF2724129.1"/>
    </source>
</evidence>
<reference evidence="1" key="1">
    <citation type="journal article" date="2020" name="Stud. Mycol.">
        <title>101 Dothideomycetes genomes: a test case for predicting lifestyles and emergence of pathogens.</title>
        <authorList>
            <person name="Haridas S."/>
            <person name="Albert R."/>
            <person name="Binder M."/>
            <person name="Bloem J."/>
            <person name="Labutti K."/>
            <person name="Salamov A."/>
            <person name="Andreopoulos B."/>
            <person name="Baker S."/>
            <person name="Barry K."/>
            <person name="Bills G."/>
            <person name="Bluhm B."/>
            <person name="Cannon C."/>
            <person name="Castanera R."/>
            <person name="Culley D."/>
            <person name="Daum C."/>
            <person name="Ezra D."/>
            <person name="Gonzalez J."/>
            <person name="Henrissat B."/>
            <person name="Kuo A."/>
            <person name="Liang C."/>
            <person name="Lipzen A."/>
            <person name="Lutzoni F."/>
            <person name="Magnuson J."/>
            <person name="Mondo S."/>
            <person name="Nolan M."/>
            <person name="Ohm R."/>
            <person name="Pangilinan J."/>
            <person name="Park H.-J."/>
            <person name="Ramirez L."/>
            <person name="Alfaro M."/>
            <person name="Sun H."/>
            <person name="Tritt A."/>
            <person name="Yoshinaga Y."/>
            <person name="Zwiers L.-H."/>
            <person name="Turgeon B."/>
            <person name="Goodwin S."/>
            <person name="Spatafora J."/>
            <person name="Crous P."/>
            <person name="Grigoriev I."/>
        </authorList>
    </citation>
    <scope>NUCLEOTIDE SEQUENCE</scope>
    <source>
        <strain evidence="1">CBS 116435</strain>
    </source>
</reference>
<name>A0A9P4QFX9_9PEZI</name>
<accession>A0A9P4QFX9</accession>
<sequence length="181" mass="20076">MSNMAYFKCRLSHCQARASVEVRIAIWNHILAQVKVESSVSRTIDMRFGETTFANTNRVIGHGPRFGSAKVENLDLGRQLYRRETSDDSASEHDSGSQSMFGGYGVLMLCAQAALPSHEVPGDEYDVCASRNRIRRATCFEKRPVRATWYSPSLTAPRVPVKSLRLFCFAGPPDAVASITT</sequence>
<proteinExistence type="predicted"/>
<evidence type="ECO:0000313" key="2">
    <source>
        <dbReference type="Proteomes" id="UP000799441"/>
    </source>
</evidence>